<protein>
    <submittedName>
        <fullName evidence="1">Uncharacterized protein</fullName>
    </submittedName>
</protein>
<proteinExistence type="predicted"/>
<sequence length="54" mass="6289">MLMYEHALAQSRMQEMREEALAASRAHRLYVARRAARRAERAVRRAARLSASVY</sequence>
<organism evidence="1 2">
    <name type="scientific">Blastococcus aggregatus</name>
    <dbReference type="NCBI Taxonomy" id="38502"/>
    <lineage>
        <taxon>Bacteria</taxon>
        <taxon>Bacillati</taxon>
        <taxon>Actinomycetota</taxon>
        <taxon>Actinomycetes</taxon>
        <taxon>Geodermatophilales</taxon>
        <taxon>Geodermatophilaceae</taxon>
        <taxon>Blastococcus</taxon>
    </lineage>
</organism>
<evidence type="ECO:0000313" key="2">
    <source>
        <dbReference type="Proteomes" id="UP000219435"/>
    </source>
</evidence>
<dbReference type="AlphaFoldDB" id="A0A285V8M4"/>
<dbReference type="EMBL" id="OBQI01000002">
    <property type="protein sequence ID" value="SOC48841.1"/>
    <property type="molecule type" value="Genomic_DNA"/>
</dbReference>
<keyword evidence="2" id="KW-1185">Reference proteome</keyword>
<reference evidence="2" key="1">
    <citation type="submission" date="2017-08" db="EMBL/GenBank/DDBJ databases">
        <authorList>
            <person name="Varghese N."/>
            <person name="Submissions S."/>
        </authorList>
    </citation>
    <scope>NUCLEOTIDE SEQUENCE [LARGE SCALE GENOMIC DNA]</scope>
    <source>
        <strain evidence="2">DSM 4725</strain>
    </source>
</reference>
<dbReference type="Proteomes" id="UP000219435">
    <property type="component" value="Unassembled WGS sequence"/>
</dbReference>
<name>A0A285V8M4_9ACTN</name>
<dbReference type="RefSeq" id="WP_176522874.1">
    <property type="nucleotide sequence ID" value="NZ_OBQI01000002.1"/>
</dbReference>
<evidence type="ECO:0000313" key="1">
    <source>
        <dbReference type="EMBL" id="SOC48841.1"/>
    </source>
</evidence>
<gene>
    <name evidence="1" type="ORF">SAMN05660748_1554</name>
</gene>
<accession>A0A285V8M4</accession>